<evidence type="ECO:0000256" key="3">
    <source>
        <dbReference type="ARBA" id="ARBA00023163"/>
    </source>
</evidence>
<dbReference type="InterPro" id="IPR014284">
    <property type="entry name" value="RNA_pol_sigma-70_dom"/>
</dbReference>
<sequence>MSDGTASRNHDLHPPALSESLETSLFALRPRLAAYLRAMLPDHHAVDDCLQETFLLIFDRYQDVPNTELPALAFVCARNKARAWLDKQKTGRLVIIDPEVLHQIAEKAAAATTAEAPGHRVMILRNCLGTLSAEQRELVECRYGGNSIESLEEFAIRRNRRMDAIYKQLERIRGFLKKCVTSRL</sequence>
<dbReference type="AlphaFoldDB" id="A0A975J2R8"/>
<reference evidence="5" key="1">
    <citation type="submission" date="2021-04" db="EMBL/GenBank/DDBJ databases">
        <title>Luteolibacter sp. 32A isolated from the skin of an Anderson's salamander (Ambystoma andersonii).</title>
        <authorList>
            <person name="Spergser J."/>
            <person name="Busse H.-J."/>
        </authorList>
    </citation>
    <scope>NUCLEOTIDE SEQUENCE</scope>
    <source>
        <strain evidence="5">32A</strain>
    </source>
</reference>
<dbReference type="Gene3D" id="1.10.1740.10">
    <property type="match status" value="1"/>
</dbReference>
<dbReference type="InterPro" id="IPR013325">
    <property type="entry name" value="RNA_pol_sigma_r2"/>
</dbReference>
<dbReference type="PANTHER" id="PTHR43133:SF51">
    <property type="entry name" value="RNA POLYMERASE SIGMA FACTOR"/>
    <property type="match status" value="1"/>
</dbReference>
<dbReference type="KEGG" id="lamb:KBB96_08530"/>
<dbReference type="PANTHER" id="PTHR43133">
    <property type="entry name" value="RNA POLYMERASE ECF-TYPE SIGMA FACTO"/>
    <property type="match status" value="1"/>
</dbReference>
<keyword evidence="3" id="KW-0804">Transcription</keyword>
<evidence type="ECO:0000259" key="4">
    <source>
        <dbReference type="Pfam" id="PF04542"/>
    </source>
</evidence>
<proteinExistence type="predicted"/>
<keyword evidence="1" id="KW-0805">Transcription regulation</keyword>
<name>A0A975J2R8_9BACT</name>
<evidence type="ECO:0000256" key="1">
    <source>
        <dbReference type="ARBA" id="ARBA00023015"/>
    </source>
</evidence>
<dbReference type="SUPFAM" id="SSF88946">
    <property type="entry name" value="Sigma2 domain of RNA polymerase sigma factors"/>
    <property type="match status" value="1"/>
</dbReference>
<accession>A0A975J2R8</accession>
<protein>
    <submittedName>
        <fullName evidence="5">Sigma-70 family RNA polymerase sigma factor</fullName>
    </submittedName>
</protein>
<dbReference type="GO" id="GO:0006352">
    <property type="term" value="P:DNA-templated transcription initiation"/>
    <property type="evidence" value="ECO:0007669"/>
    <property type="project" value="InterPro"/>
</dbReference>
<dbReference type="NCBIfam" id="TIGR02937">
    <property type="entry name" value="sigma70-ECF"/>
    <property type="match status" value="1"/>
</dbReference>
<keyword evidence="6" id="KW-1185">Reference proteome</keyword>
<dbReference type="Proteomes" id="UP000676169">
    <property type="component" value="Chromosome"/>
</dbReference>
<dbReference type="RefSeq" id="WP_211634268.1">
    <property type="nucleotide sequence ID" value="NZ_CP073100.1"/>
</dbReference>
<feature type="domain" description="RNA polymerase sigma-70 region 2" evidence="4">
    <location>
        <begin position="28"/>
        <end position="89"/>
    </location>
</feature>
<dbReference type="GO" id="GO:0016987">
    <property type="term" value="F:sigma factor activity"/>
    <property type="evidence" value="ECO:0007669"/>
    <property type="project" value="UniProtKB-KW"/>
</dbReference>
<organism evidence="5 6">
    <name type="scientific">Luteolibacter ambystomatis</name>
    <dbReference type="NCBI Taxonomy" id="2824561"/>
    <lineage>
        <taxon>Bacteria</taxon>
        <taxon>Pseudomonadati</taxon>
        <taxon>Verrucomicrobiota</taxon>
        <taxon>Verrucomicrobiia</taxon>
        <taxon>Verrucomicrobiales</taxon>
        <taxon>Verrucomicrobiaceae</taxon>
        <taxon>Luteolibacter</taxon>
    </lineage>
</organism>
<evidence type="ECO:0000313" key="6">
    <source>
        <dbReference type="Proteomes" id="UP000676169"/>
    </source>
</evidence>
<keyword evidence="2" id="KW-0731">Sigma factor</keyword>
<evidence type="ECO:0000313" key="5">
    <source>
        <dbReference type="EMBL" id="QUE52924.1"/>
    </source>
</evidence>
<evidence type="ECO:0000256" key="2">
    <source>
        <dbReference type="ARBA" id="ARBA00023082"/>
    </source>
</evidence>
<dbReference type="InterPro" id="IPR007627">
    <property type="entry name" value="RNA_pol_sigma70_r2"/>
</dbReference>
<gene>
    <name evidence="5" type="ORF">KBB96_08530</name>
</gene>
<dbReference type="InterPro" id="IPR039425">
    <property type="entry name" value="RNA_pol_sigma-70-like"/>
</dbReference>
<dbReference type="Pfam" id="PF04542">
    <property type="entry name" value="Sigma70_r2"/>
    <property type="match status" value="1"/>
</dbReference>
<dbReference type="EMBL" id="CP073100">
    <property type="protein sequence ID" value="QUE52924.1"/>
    <property type="molecule type" value="Genomic_DNA"/>
</dbReference>